<reference evidence="6" key="1">
    <citation type="submission" date="2020-05" db="EMBL/GenBank/DDBJ databases">
        <authorList>
            <person name="Chiriac C."/>
            <person name="Salcher M."/>
            <person name="Ghai R."/>
            <person name="Kavagutti S V."/>
        </authorList>
    </citation>
    <scope>NUCLEOTIDE SEQUENCE</scope>
</reference>
<dbReference type="GO" id="GO:0005524">
    <property type="term" value="F:ATP binding"/>
    <property type="evidence" value="ECO:0007669"/>
    <property type="project" value="UniProtKB-KW"/>
</dbReference>
<dbReference type="Pfam" id="PF03109">
    <property type="entry name" value="ABC1"/>
    <property type="match status" value="1"/>
</dbReference>
<dbReference type="CDD" id="cd13970">
    <property type="entry name" value="ABC1_ADCK3"/>
    <property type="match status" value="1"/>
</dbReference>
<name>A0A6J7J6N2_9ZZZZ</name>
<dbReference type="InterPro" id="IPR051409">
    <property type="entry name" value="Atypical_kinase_ADCK"/>
</dbReference>
<evidence type="ECO:0000256" key="4">
    <source>
        <dbReference type="ARBA" id="ARBA00022840"/>
    </source>
</evidence>
<dbReference type="PANTHER" id="PTHR43851:SF3">
    <property type="entry name" value="COENZYME Q8"/>
    <property type="match status" value="1"/>
</dbReference>
<evidence type="ECO:0000256" key="2">
    <source>
        <dbReference type="ARBA" id="ARBA00022679"/>
    </source>
</evidence>
<gene>
    <name evidence="6" type="ORF">UFOPK3674_01677</name>
</gene>
<sequence>MTDREHPDGPHEPEEELFASRLRRTAALGRLAAGEAARYAATSAANLRRSPEDAADALGRQQVETARRMVQVLGSMKGVAMKVGQMLSVVDLEAVPPAYREDVRAELARLRDAAPAVAFPQMRRAIERDYGAPLAEIFETFDETPIAAASIGQVYRATIEGGRAVAVKVQYPGIDAAVRADLQNLVPLLRVARQLMPGIDVEATAREVRERIHEELDYELEADNTRAVARAHRGHPFIVIPEVHAELCRPRVLVMDLLEGVGHDAIARMDQASRDRVAEMIFRFYFGCMYRHRAFSGDPHPGNSILLPDGRMGFIDFGLFKRISVEASELELEIHRLGVEGRGAQMVERMAAAGMLADPAATAPDALLDEFRAYTWWFTTDEVVELDPTLATRIVLDFSDPTGRHFRDIRHQRLPPEHIFGRRLEMMTLAVISGLRARGNWHRIAREWLYGDPPATELGRAEALYYAGR</sequence>
<dbReference type="GO" id="GO:0016740">
    <property type="term" value="F:transferase activity"/>
    <property type="evidence" value="ECO:0007669"/>
    <property type="project" value="UniProtKB-KW"/>
</dbReference>
<dbReference type="AlphaFoldDB" id="A0A6J7J6N2"/>
<protein>
    <submittedName>
        <fullName evidence="6">Unannotated protein</fullName>
    </submittedName>
</protein>
<keyword evidence="2" id="KW-0808">Transferase</keyword>
<dbReference type="PANTHER" id="PTHR43851">
    <property type="match status" value="1"/>
</dbReference>
<evidence type="ECO:0000256" key="1">
    <source>
        <dbReference type="ARBA" id="ARBA00009670"/>
    </source>
</evidence>
<evidence type="ECO:0000313" key="6">
    <source>
        <dbReference type="EMBL" id="CAB4938769.1"/>
    </source>
</evidence>
<dbReference type="SUPFAM" id="SSF56112">
    <property type="entry name" value="Protein kinase-like (PK-like)"/>
    <property type="match status" value="1"/>
</dbReference>
<evidence type="ECO:0000256" key="3">
    <source>
        <dbReference type="ARBA" id="ARBA00022741"/>
    </source>
</evidence>
<dbReference type="InterPro" id="IPR011009">
    <property type="entry name" value="Kinase-like_dom_sf"/>
</dbReference>
<proteinExistence type="inferred from homology"/>
<evidence type="ECO:0000259" key="5">
    <source>
        <dbReference type="Pfam" id="PF03109"/>
    </source>
</evidence>
<feature type="domain" description="ABC1 atypical kinase-like" evidence="5">
    <location>
        <begin position="109"/>
        <end position="327"/>
    </location>
</feature>
<keyword evidence="4" id="KW-0067">ATP-binding</keyword>
<keyword evidence="3" id="KW-0547">Nucleotide-binding</keyword>
<organism evidence="6">
    <name type="scientific">freshwater metagenome</name>
    <dbReference type="NCBI Taxonomy" id="449393"/>
    <lineage>
        <taxon>unclassified sequences</taxon>
        <taxon>metagenomes</taxon>
        <taxon>ecological metagenomes</taxon>
    </lineage>
</organism>
<dbReference type="EMBL" id="CAFBMX010000008">
    <property type="protein sequence ID" value="CAB4938769.1"/>
    <property type="molecule type" value="Genomic_DNA"/>
</dbReference>
<dbReference type="InterPro" id="IPR004147">
    <property type="entry name" value="ABC1_dom"/>
</dbReference>
<comment type="similarity">
    <text evidence="1">Belongs to the protein kinase superfamily. ADCK protein kinase family.</text>
</comment>
<accession>A0A6J7J6N2</accession>
<dbReference type="InterPro" id="IPR034646">
    <property type="entry name" value="ADCK3_dom"/>
</dbReference>